<keyword evidence="8" id="KW-1185">Reference proteome</keyword>
<reference evidence="7" key="1">
    <citation type="journal article" date="2014" name="Int. J. Syst. Evol. Microbiol.">
        <title>Complete genome sequence of Corynebacterium casei LMG S-19264T (=DSM 44701T), isolated from a smear-ripened cheese.</title>
        <authorList>
            <consortium name="US DOE Joint Genome Institute (JGI-PGF)"/>
            <person name="Walter F."/>
            <person name="Albersmeier A."/>
            <person name="Kalinowski J."/>
            <person name="Ruckert C."/>
        </authorList>
    </citation>
    <scope>NUCLEOTIDE SEQUENCE</scope>
    <source>
        <strain evidence="7">JCM 12580</strain>
    </source>
</reference>
<dbReference type="GO" id="GO:0043565">
    <property type="term" value="F:sequence-specific DNA binding"/>
    <property type="evidence" value="ECO:0007669"/>
    <property type="project" value="InterPro"/>
</dbReference>
<keyword evidence="1" id="KW-0805">Transcription regulation</keyword>
<dbReference type="GO" id="GO:0003700">
    <property type="term" value="F:DNA-binding transcription factor activity"/>
    <property type="evidence" value="ECO:0007669"/>
    <property type="project" value="InterPro"/>
</dbReference>
<dbReference type="Proteomes" id="UP000658382">
    <property type="component" value="Unassembled WGS sequence"/>
</dbReference>
<dbReference type="Pfam" id="PF17853">
    <property type="entry name" value="GGDEF_2"/>
    <property type="match status" value="1"/>
</dbReference>
<proteinExistence type="predicted"/>
<evidence type="ECO:0000256" key="3">
    <source>
        <dbReference type="ARBA" id="ARBA00023163"/>
    </source>
</evidence>
<dbReference type="SUPFAM" id="SSF46689">
    <property type="entry name" value="Homeodomain-like"/>
    <property type="match status" value="2"/>
</dbReference>
<keyword evidence="4" id="KW-0597">Phosphoprotein</keyword>
<dbReference type="PROSITE" id="PS50110">
    <property type="entry name" value="RESPONSE_REGULATORY"/>
    <property type="match status" value="1"/>
</dbReference>
<organism evidence="7 8">
    <name type="scientific">Lentibacillus kapialis</name>
    <dbReference type="NCBI Taxonomy" id="340214"/>
    <lineage>
        <taxon>Bacteria</taxon>
        <taxon>Bacillati</taxon>
        <taxon>Bacillota</taxon>
        <taxon>Bacilli</taxon>
        <taxon>Bacillales</taxon>
        <taxon>Bacillaceae</taxon>
        <taxon>Lentibacillus</taxon>
    </lineage>
</organism>
<evidence type="ECO:0000256" key="2">
    <source>
        <dbReference type="ARBA" id="ARBA00023125"/>
    </source>
</evidence>
<evidence type="ECO:0000256" key="1">
    <source>
        <dbReference type="ARBA" id="ARBA00023015"/>
    </source>
</evidence>
<dbReference type="AlphaFoldDB" id="A0A917PWN5"/>
<dbReference type="Gene3D" id="3.40.50.2300">
    <property type="match status" value="1"/>
</dbReference>
<dbReference type="InterPro" id="IPR011006">
    <property type="entry name" value="CheY-like_superfamily"/>
</dbReference>
<dbReference type="SUPFAM" id="SSF52172">
    <property type="entry name" value="CheY-like"/>
    <property type="match status" value="1"/>
</dbReference>
<dbReference type="PROSITE" id="PS01124">
    <property type="entry name" value="HTH_ARAC_FAMILY_2"/>
    <property type="match status" value="1"/>
</dbReference>
<feature type="domain" description="HTH araC/xylS-type" evidence="5">
    <location>
        <begin position="371"/>
        <end position="469"/>
    </location>
</feature>
<dbReference type="GO" id="GO:0000160">
    <property type="term" value="P:phosphorelay signal transduction system"/>
    <property type="evidence" value="ECO:0007669"/>
    <property type="project" value="InterPro"/>
</dbReference>
<dbReference type="CDD" id="cd17536">
    <property type="entry name" value="REC_YesN-like"/>
    <property type="match status" value="1"/>
</dbReference>
<dbReference type="InterPro" id="IPR001789">
    <property type="entry name" value="Sig_transdc_resp-reg_receiver"/>
</dbReference>
<keyword evidence="3" id="KW-0804">Transcription</keyword>
<evidence type="ECO:0008006" key="9">
    <source>
        <dbReference type="Google" id="ProtNLM"/>
    </source>
</evidence>
<evidence type="ECO:0000256" key="4">
    <source>
        <dbReference type="PROSITE-ProRule" id="PRU00169"/>
    </source>
</evidence>
<gene>
    <name evidence="7" type="ORF">GCM10007063_17640</name>
</gene>
<protein>
    <recommendedName>
        <fullName evidence="9">Response regulator</fullName>
    </recommendedName>
</protein>
<feature type="modified residue" description="4-aspartylphosphate" evidence="4">
    <location>
        <position position="54"/>
    </location>
</feature>
<comment type="caution">
    <text evidence="7">The sequence shown here is derived from an EMBL/GenBank/DDBJ whole genome shotgun (WGS) entry which is preliminary data.</text>
</comment>
<dbReference type="Gene3D" id="1.10.10.60">
    <property type="entry name" value="Homeodomain-like"/>
    <property type="match status" value="2"/>
</dbReference>
<dbReference type="EMBL" id="BMNQ01000021">
    <property type="protein sequence ID" value="GGJ95620.1"/>
    <property type="molecule type" value="Genomic_DNA"/>
</dbReference>
<dbReference type="InterPro" id="IPR041522">
    <property type="entry name" value="CdaR_GGDEF"/>
</dbReference>
<feature type="domain" description="Response regulatory" evidence="6">
    <location>
        <begin position="2"/>
        <end position="119"/>
    </location>
</feature>
<dbReference type="InterPro" id="IPR009057">
    <property type="entry name" value="Homeodomain-like_sf"/>
</dbReference>
<dbReference type="RefSeq" id="WP_188632735.1">
    <property type="nucleotide sequence ID" value="NZ_BMNQ01000021.1"/>
</dbReference>
<reference evidence="7" key="2">
    <citation type="submission" date="2020-09" db="EMBL/GenBank/DDBJ databases">
        <authorList>
            <person name="Sun Q."/>
            <person name="Ohkuma M."/>
        </authorList>
    </citation>
    <scope>NUCLEOTIDE SEQUENCE</scope>
    <source>
        <strain evidence="7">JCM 12580</strain>
    </source>
</reference>
<dbReference type="PANTHER" id="PTHR43280">
    <property type="entry name" value="ARAC-FAMILY TRANSCRIPTIONAL REGULATOR"/>
    <property type="match status" value="1"/>
</dbReference>
<name>A0A917PWN5_9BACI</name>
<evidence type="ECO:0000259" key="5">
    <source>
        <dbReference type="PROSITE" id="PS01124"/>
    </source>
</evidence>
<evidence type="ECO:0000313" key="7">
    <source>
        <dbReference type="EMBL" id="GGJ95620.1"/>
    </source>
</evidence>
<accession>A0A917PWN5</accession>
<dbReference type="PANTHER" id="PTHR43280:SF2">
    <property type="entry name" value="HTH-TYPE TRANSCRIPTIONAL REGULATOR EXSA"/>
    <property type="match status" value="1"/>
</dbReference>
<dbReference type="Pfam" id="PF00072">
    <property type="entry name" value="Response_reg"/>
    <property type="match status" value="1"/>
</dbReference>
<dbReference type="SMART" id="SM00448">
    <property type="entry name" value="REC"/>
    <property type="match status" value="1"/>
</dbReference>
<dbReference type="Pfam" id="PF12833">
    <property type="entry name" value="HTH_18"/>
    <property type="match status" value="1"/>
</dbReference>
<dbReference type="SMART" id="SM00342">
    <property type="entry name" value="HTH_ARAC"/>
    <property type="match status" value="1"/>
</dbReference>
<evidence type="ECO:0000313" key="8">
    <source>
        <dbReference type="Proteomes" id="UP000658382"/>
    </source>
</evidence>
<evidence type="ECO:0000259" key="6">
    <source>
        <dbReference type="PROSITE" id="PS50110"/>
    </source>
</evidence>
<sequence>MRILIAEDELLERKAMRKFLTDHFSDITAISEAANGREAIEKVKQSPPDIVFMDIKMPGINGLEAIAEIQRINPSSKYILVSAYDSFDFAKQAMHYGIKEYILKPGKQEEIVASILRVRQEIEHEVKQQAEKRALIEERLMAKLMHQPVEKEAYTIMKNYLPAYTSGFFLVIQMAHLPDKEVIQTKLANHVEHRFIVDAADQRAVCCILADSELNNAELLIQARKIQLDFGDDCYVGLGHAYSALDHFPTSYHDALTAVYQLKKKDGRQYGFNEKINVEHDRSDRVVQILSEVERGNEDEAVKLYKDNQNVFSAEQHEEFYFKIKRLMAEQNLSLPGHSISELDTEEEWQHFISLCCLKLKDHYHSKLFMQKVTAYIDAYYKQGVTLEDIAAHIGLSPNYFSNVFKDVFGMTFVELITGRRLSEAKRLIAKNEHSLKEISYMVGYHDPNYFSRVFKKHNHMSPKKFQQQIFKK</sequence>
<keyword evidence="2" id="KW-0238">DNA-binding</keyword>
<dbReference type="InterPro" id="IPR018060">
    <property type="entry name" value="HTH_AraC"/>
</dbReference>